<evidence type="ECO:0000256" key="3">
    <source>
        <dbReference type="ARBA" id="ARBA00013253"/>
    </source>
</evidence>
<proteinExistence type="inferred from homology"/>
<sequence>MAEAFLALGTNLGDREDYLARALAQLEEAEGICLGQLSRVYTSKAWGVTDQPDFFNICVQIETDLAPLDLLDVCKRIERELGREVRERWGPREIDIDILLMDGVDMDTPTLTIPHARMMERRFVMDPLAEIAPDREIDGIRVADLSRHLRADPGALACAPDTVATERLGALRSQD</sequence>
<dbReference type="GO" id="GO:0003848">
    <property type="term" value="F:2-amino-4-hydroxy-6-hydroxymethyldihydropteridine diphosphokinase activity"/>
    <property type="evidence" value="ECO:0007669"/>
    <property type="project" value="UniProtKB-EC"/>
</dbReference>
<evidence type="ECO:0000256" key="8">
    <source>
        <dbReference type="ARBA" id="ARBA00022840"/>
    </source>
</evidence>
<dbReference type="eggNOG" id="COG0801">
    <property type="taxonomic scope" value="Bacteria"/>
</dbReference>
<dbReference type="STRING" id="1280952.HJA_11594"/>
<dbReference type="Gene3D" id="3.30.70.560">
    <property type="entry name" value="7,8-Dihydro-6-hydroxymethylpterin-pyrophosphokinase HPPK"/>
    <property type="match status" value="1"/>
</dbReference>
<evidence type="ECO:0000256" key="2">
    <source>
        <dbReference type="ARBA" id="ARBA00005810"/>
    </source>
</evidence>
<evidence type="ECO:0000256" key="7">
    <source>
        <dbReference type="ARBA" id="ARBA00022777"/>
    </source>
</evidence>
<dbReference type="AlphaFoldDB" id="A0A059FAR6"/>
<dbReference type="InterPro" id="IPR000550">
    <property type="entry name" value="Hppk"/>
</dbReference>
<evidence type="ECO:0000256" key="9">
    <source>
        <dbReference type="ARBA" id="ARBA00022909"/>
    </source>
</evidence>
<dbReference type="OrthoDB" id="9808041at2"/>
<keyword evidence="6" id="KW-0547">Nucleotide-binding</keyword>
<keyword evidence="9" id="KW-0289">Folate biosynthesis</keyword>
<evidence type="ECO:0000313" key="14">
    <source>
        <dbReference type="EMBL" id="KCZ87641.1"/>
    </source>
</evidence>
<dbReference type="NCBIfam" id="TIGR01498">
    <property type="entry name" value="folK"/>
    <property type="match status" value="1"/>
</dbReference>
<gene>
    <name evidence="14" type="ORF">HJA_11594</name>
</gene>
<dbReference type="SUPFAM" id="SSF55083">
    <property type="entry name" value="6-hydroxymethyl-7,8-dihydropterin pyrophosphokinase, HPPK"/>
    <property type="match status" value="1"/>
</dbReference>
<keyword evidence="8" id="KW-0067">ATP-binding</keyword>
<dbReference type="CDD" id="cd00483">
    <property type="entry name" value="HPPK"/>
    <property type="match status" value="1"/>
</dbReference>
<comment type="similarity">
    <text evidence="2">Belongs to the HPPK family.</text>
</comment>
<dbReference type="Proteomes" id="UP000024816">
    <property type="component" value="Unassembled WGS sequence"/>
</dbReference>
<organism evidence="14 15">
    <name type="scientific">Hyphomonas jannaschiana VP2</name>
    <dbReference type="NCBI Taxonomy" id="1280952"/>
    <lineage>
        <taxon>Bacteria</taxon>
        <taxon>Pseudomonadati</taxon>
        <taxon>Pseudomonadota</taxon>
        <taxon>Alphaproteobacteria</taxon>
        <taxon>Hyphomonadales</taxon>
        <taxon>Hyphomonadaceae</taxon>
        <taxon>Hyphomonas</taxon>
    </lineage>
</organism>
<evidence type="ECO:0000256" key="5">
    <source>
        <dbReference type="ARBA" id="ARBA00022679"/>
    </source>
</evidence>
<dbReference type="GO" id="GO:0016301">
    <property type="term" value="F:kinase activity"/>
    <property type="evidence" value="ECO:0007669"/>
    <property type="project" value="UniProtKB-KW"/>
</dbReference>
<evidence type="ECO:0000256" key="12">
    <source>
        <dbReference type="ARBA" id="ARBA00033413"/>
    </source>
</evidence>
<dbReference type="InterPro" id="IPR035907">
    <property type="entry name" value="Hppk_sf"/>
</dbReference>
<dbReference type="UniPathway" id="UPA00077">
    <property type="reaction ID" value="UER00155"/>
</dbReference>
<dbReference type="EC" id="2.7.6.3" evidence="3"/>
<evidence type="ECO:0000256" key="4">
    <source>
        <dbReference type="ARBA" id="ARBA00016218"/>
    </source>
</evidence>
<dbReference type="Pfam" id="PF01288">
    <property type="entry name" value="HPPK"/>
    <property type="match status" value="1"/>
</dbReference>
<protein>
    <recommendedName>
        <fullName evidence="4">2-amino-4-hydroxy-6-hydroxymethyldihydropteridine pyrophosphokinase</fullName>
        <ecNumber evidence="3">2.7.6.3</ecNumber>
    </recommendedName>
    <alternativeName>
        <fullName evidence="11">6-hydroxymethyl-7,8-dihydropterin pyrophosphokinase</fullName>
    </alternativeName>
    <alternativeName>
        <fullName evidence="12">7,8-dihydro-6-hydroxymethylpterin-pyrophosphokinase</fullName>
    </alternativeName>
</protein>
<dbReference type="RefSeq" id="WP_051597617.1">
    <property type="nucleotide sequence ID" value="NZ_ARYJ01000007.1"/>
</dbReference>
<feature type="domain" description="7,8-dihydro-6-hydroxymethylpterin-pyrophosphokinase" evidence="13">
    <location>
        <begin position="88"/>
        <end position="99"/>
    </location>
</feature>
<keyword evidence="5" id="KW-0808">Transferase</keyword>
<evidence type="ECO:0000259" key="13">
    <source>
        <dbReference type="PROSITE" id="PS00794"/>
    </source>
</evidence>
<evidence type="ECO:0000256" key="10">
    <source>
        <dbReference type="ARBA" id="ARBA00029409"/>
    </source>
</evidence>
<dbReference type="PATRIC" id="fig|1280952.3.peg.2318"/>
<comment type="caution">
    <text evidence="14">The sequence shown here is derived from an EMBL/GenBank/DDBJ whole genome shotgun (WGS) entry which is preliminary data.</text>
</comment>
<keyword evidence="15" id="KW-1185">Reference proteome</keyword>
<comment type="function">
    <text evidence="10">Catalyzes the transfer of pyrophosphate from adenosine triphosphate (ATP) to 6-hydroxymethyl-7,8-dihydropterin, an enzymatic step in folate biosynthesis pathway.</text>
</comment>
<evidence type="ECO:0000256" key="1">
    <source>
        <dbReference type="ARBA" id="ARBA00005051"/>
    </source>
</evidence>
<keyword evidence="7 14" id="KW-0418">Kinase</keyword>
<comment type="pathway">
    <text evidence="1">Cofactor biosynthesis; tetrahydrofolate biosynthesis; 2-amino-4-hydroxy-6-hydroxymethyl-7,8-dihydropteridine diphosphate from 7,8-dihydroneopterin triphosphate: step 4/4.</text>
</comment>
<accession>A0A059FAR6</accession>
<dbReference type="GO" id="GO:0005524">
    <property type="term" value="F:ATP binding"/>
    <property type="evidence" value="ECO:0007669"/>
    <property type="project" value="UniProtKB-KW"/>
</dbReference>
<dbReference type="PANTHER" id="PTHR43071">
    <property type="entry name" value="2-AMINO-4-HYDROXY-6-HYDROXYMETHYLDIHYDROPTERIDINE PYROPHOSPHOKINASE"/>
    <property type="match status" value="1"/>
</dbReference>
<evidence type="ECO:0000313" key="15">
    <source>
        <dbReference type="Proteomes" id="UP000024816"/>
    </source>
</evidence>
<dbReference type="GO" id="GO:0046654">
    <property type="term" value="P:tetrahydrofolate biosynthetic process"/>
    <property type="evidence" value="ECO:0007669"/>
    <property type="project" value="UniProtKB-UniPathway"/>
</dbReference>
<dbReference type="EMBL" id="ARYJ01000007">
    <property type="protein sequence ID" value="KCZ87641.1"/>
    <property type="molecule type" value="Genomic_DNA"/>
</dbReference>
<dbReference type="PROSITE" id="PS00794">
    <property type="entry name" value="HPPK"/>
    <property type="match status" value="1"/>
</dbReference>
<reference evidence="14 15" key="1">
    <citation type="journal article" date="2014" name="Antonie Van Leeuwenhoek">
        <title>Hyphomonas beringensis sp. nov. and Hyphomonas chukchiensis sp. nov., isolated from surface seawater of the Bering Sea and Chukchi Sea.</title>
        <authorList>
            <person name="Li C."/>
            <person name="Lai Q."/>
            <person name="Li G."/>
            <person name="Dong C."/>
            <person name="Wang J."/>
            <person name="Liao Y."/>
            <person name="Shao Z."/>
        </authorList>
    </citation>
    <scope>NUCLEOTIDE SEQUENCE [LARGE SCALE GENOMIC DNA]</scope>
    <source>
        <strain evidence="14 15">VP2</strain>
    </source>
</reference>
<evidence type="ECO:0000256" key="11">
    <source>
        <dbReference type="ARBA" id="ARBA00029766"/>
    </source>
</evidence>
<dbReference type="PANTHER" id="PTHR43071:SF1">
    <property type="entry name" value="2-AMINO-4-HYDROXY-6-HYDROXYMETHYLDIHYDROPTERIDINE PYROPHOSPHOKINASE"/>
    <property type="match status" value="1"/>
</dbReference>
<dbReference type="GO" id="GO:0046656">
    <property type="term" value="P:folic acid biosynthetic process"/>
    <property type="evidence" value="ECO:0007669"/>
    <property type="project" value="UniProtKB-KW"/>
</dbReference>
<name>A0A059FAR6_9PROT</name>
<evidence type="ECO:0000256" key="6">
    <source>
        <dbReference type="ARBA" id="ARBA00022741"/>
    </source>
</evidence>